<comment type="caution">
    <text evidence="1">The sequence shown here is derived from an EMBL/GenBank/DDBJ whole genome shotgun (WGS) entry which is preliminary data.</text>
</comment>
<organism evidence="1 2">
    <name type="scientific">Cuscuta epithymum</name>
    <dbReference type="NCBI Taxonomy" id="186058"/>
    <lineage>
        <taxon>Eukaryota</taxon>
        <taxon>Viridiplantae</taxon>
        <taxon>Streptophyta</taxon>
        <taxon>Embryophyta</taxon>
        <taxon>Tracheophyta</taxon>
        <taxon>Spermatophyta</taxon>
        <taxon>Magnoliopsida</taxon>
        <taxon>eudicotyledons</taxon>
        <taxon>Gunneridae</taxon>
        <taxon>Pentapetalae</taxon>
        <taxon>asterids</taxon>
        <taxon>lamiids</taxon>
        <taxon>Solanales</taxon>
        <taxon>Convolvulaceae</taxon>
        <taxon>Cuscuteae</taxon>
        <taxon>Cuscuta</taxon>
        <taxon>Cuscuta subgen. Cuscuta</taxon>
    </lineage>
</organism>
<sequence length="145" mass="16783">MRQHIGSIILNEKSSYIIALLCKDRGGIFPAHSERHFSRRIPLTEIFRLRIRFFMESSQISRIPLFLLNHSILTPFSALSQIAQDSQIVLHNFYLRSTDCDSDFLWNDPRSATSQFSCSNVPSPHNFLPFLRSHKILKSSYIIST</sequence>
<keyword evidence="2" id="KW-1185">Reference proteome</keyword>
<gene>
    <name evidence="1" type="ORF">CEPIT_LOCUS34707</name>
</gene>
<dbReference type="EMBL" id="CAMAPF010000990">
    <property type="protein sequence ID" value="CAH9135693.1"/>
    <property type="molecule type" value="Genomic_DNA"/>
</dbReference>
<reference evidence="1" key="1">
    <citation type="submission" date="2022-07" db="EMBL/GenBank/DDBJ databases">
        <authorList>
            <person name="Macas J."/>
            <person name="Novak P."/>
            <person name="Neumann P."/>
        </authorList>
    </citation>
    <scope>NUCLEOTIDE SEQUENCE</scope>
</reference>
<evidence type="ECO:0000313" key="2">
    <source>
        <dbReference type="Proteomes" id="UP001152523"/>
    </source>
</evidence>
<protein>
    <recommendedName>
        <fullName evidence="3">Maturase K</fullName>
    </recommendedName>
</protein>
<dbReference type="AlphaFoldDB" id="A0AAV0FJU5"/>
<evidence type="ECO:0008006" key="3">
    <source>
        <dbReference type="Google" id="ProtNLM"/>
    </source>
</evidence>
<dbReference type="Proteomes" id="UP001152523">
    <property type="component" value="Unassembled WGS sequence"/>
</dbReference>
<accession>A0AAV0FJU5</accession>
<proteinExistence type="predicted"/>
<evidence type="ECO:0000313" key="1">
    <source>
        <dbReference type="EMBL" id="CAH9135693.1"/>
    </source>
</evidence>
<name>A0AAV0FJU5_9ASTE</name>